<proteinExistence type="predicted"/>
<accession>A0A5J4YWG3</accession>
<gene>
    <name evidence="2" type="ORF">FVE85_2036</name>
</gene>
<dbReference type="EMBL" id="VRMN01000003">
    <property type="protein sequence ID" value="KAA8495881.1"/>
    <property type="molecule type" value="Genomic_DNA"/>
</dbReference>
<organism evidence="2 3">
    <name type="scientific">Porphyridium purpureum</name>
    <name type="common">Red alga</name>
    <name type="synonym">Porphyridium cruentum</name>
    <dbReference type="NCBI Taxonomy" id="35688"/>
    <lineage>
        <taxon>Eukaryota</taxon>
        <taxon>Rhodophyta</taxon>
        <taxon>Bangiophyceae</taxon>
        <taxon>Porphyridiales</taxon>
        <taxon>Porphyridiaceae</taxon>
        <taxon>Porphyridium</taxon>
    </lineage>
</organism>
<evidence type="ECO:0000256" key="1">
    <source>
        <dbReference type="SAM" id="MobiDB-lite"/>
    </source>
</evidence>
<keyword evidence="3" id="KW-1185">Reference proteome</keyword>
<protein>
    <submittedName>
        <fullName evidence="2">Uncharacterized protein</fullName>
    </submittedName>
</protein>
<feature type="compositionally biased region" description="Polar residues" evidence="1">
    <location>
        <begin position="171"/>
        <end position="187"/>
    </location>
</feature>
<comment type="caution">
    <text evidence="2">The sequence shown here is derived from an EMBL/GenBank/DDBJ whole genome shotgun (WGS) entry which is preliminary data.</text>
</comment>
<feature type="compositionally biased region" description="Low complexity" evidence="1">
    <location>
        <begin position="55"/>
        <end position="76"/>
    </location>
</feature>
<reference evidence="3" key="1">
    <citation type="journal article" date="2019" name="Nat. Commun.">
        <title>Expansion of phycobilisome linker gene families in mesophilic red algae.</title>
        <authorList>
            <person name="Lee J."/>
            <person name="Kim D."/>
            <person name="Bhattacharya D."/>
            <person name="Yoon H.S."/>
        </authorList>
    </citation>
    <scope>NUCLEOTIDE SEQUENCE [LARGE SCALE GENOMIC DNA]</scope>
    <source>
        <strain evidence="3">CCMP 1328</strain>
    </source>
</reference>
<evidence type="ECO:0000313" key="3">
    <source>
        <dbReference type="Proteomes" id="UP000324585"/>
    </source>
</evidence>
<dbReference type="Proteomes" id="UP000324585">
    <property type="component" value="Unassembled WGS sequence"/>
</dbReference>
<feature type="region of interest" description="Disordered" evidence="1">
    <location>
        <begin position="1"/>
        <end position="27"/>
    </location>
</feature>
<dbReference type="AlphaFoldDB" id="A0A5J4YWG3"/>
<evidence type="ECO:0000313" key="2">
    <source>
        <dbReference type="EMBL" id="KAA8495881.1"/>
    </source>
</evidence>
<feature type="region of interest" description="Disordered" evidence="1">
    <location>
        <begin position="55"/>
        <end position="80"/>
    </location>
</feature>
<name>A0A5J4YWG3_PORPP</name>
<sequence length="465" mass="49854">MWRWRGSDMAAASASSKQAQTRMRGVSPQDALGLEALSFAGVAGVSSTNSQASGACAWSSMSSSPSQSSPSAGVPATLNAESAPSDGLELLPVAGDFSPYLSSQATGALKQNRLAKIRPRMVAGVDDSAATGLVNGSASASGSGSSLRAPALDRLNFSDRLAASPRHRLSPGTSSMSPGSDTTSESGRSPGLRKQTHSKEPLSARIRQLSHAKQSQSREKKFLEMIETCFVTQQDHEVVSVAEVFASLQRSTHQIRRFRIVVVNNFIRSAAIQQYRDSIERAKQEIETVTRQSDEDDKSVHTIVIGSGPQLLIGQFCETLGLNNVSGVIHDTDTYDPEKDVTVLADPVKNIYGAFTAWRVCVNQSESPRSMASADVTQRFRSFLELTEPSTSNAKHQFMCFAVLDCIKIGNGGYVTTEAGSGDIRDSPAYADLVTRESLVSKAFSSDSGARFRILALTIDPKRSY</sequence>
<feature type="region of interest" description="Disordered" evidence="1">
    <location>
        <begin position="162"/>
        <end position="215"/>
    </location>
</feature>